<dbReference type="Pfam" id="PF08350">
    <property type="entry name" value="FilR1_middle"/>
    <property type="match status" value="1"/>
</dbReference>
<dbReference type="OrthoDB" id="313162at2157"/>
<dbReference type="Pfam" id="PF25213">
    <property type="entry name" value="HVO_A0261_N"/>
    <property type="match status" value="1"/>
</dbReference>
<feature type="domain" description="Methanogenesis regulatory protein FilR1 middle" evidence="1">
    <location>
        <begin position="119"/>
        <end position="247"/>
    </location>
</feature>
<organism evidence="3 4">
    <name type="scientific">Halolamina pelagica</name>
    <dbReference type="NCBI Taxonomy" id="699431"/>
    <lineage>
        <taxon>Archaea</taxon>
        <taxon>Methanobacteriati</taxon>
        <taxon>Methanobacteriota</taxon>
        <taxon>Stenosarchaea group</taxon>
        <taxon>Halobacteria</taxon>
        <taxon>Halobacteriales</taxon>
        <taxon>Haloferacaceae</taxon>
    </lineage>
</organism>
<dbReference type="InterPro" id="IPR036388">
    <property type="entry name" value="WH-like_DNA-bd_sf"/>
</dbReference>
<name>A0A1I5UF04_9EURY</name>
<evidence type="ECO:0000313" key="3">
    <source>
        <dbReference type="EMBL" id="SFP93854.1"/>
    </source>
</evidence>
<dbReference type="InterPro" id="IPR057527">
    <property type="entry name" value="HVO_A0261-like_N"/>
</dbReference>
<dbReference type="Proteomes" id="UP000183769">
    <property type="component" value="Unassembled WGS sequence"/>
</dbReference>
<evidence type="ECO:0000313" key="4">
    <source>
        <dbReference type="Proteomes" id="UP000183769"/>
    </source>
</evidence>
<accession>A0A1I5UF04</accession>
<evidence type="ECO:0000259" key="2">
    <source>
        <dbReference type="Pfam" id="PF25213"/>
    </source>
</evidence>
<dbReference type="SUPFAM" id="SSF46785">
    <property type="entry name" value="Winged helix' DNA-binding domain"/>
    <property type="match status" value="1"/>
</dbReference>
<dbReference type="EMBL" id="FOXI01000012">
    <property type="protein sequence ID" value="SFP93854.1"/>
    <property type="molecule type" value="Genomic_DNA"/>
</dbReference>
<feature type="domain" description="HVO-A0261-like N-terminal" evidence="2">
    <location>
        <begin position="4"/>
        <end position="87"/>
    </location>
</feature>
<evidence type="ECO:0000259" key="1">
    <source>
        <dbReference type="Pfam" id="PF08350"/>
    </source>
</evidence>
<keyword evidence="4" id="KW-1185">Reference proteome</keyword>
<proteinExistence type="predicted"/>
<reference evidence="4" key="1">
    <citation type="submission" date="2016-10" db="EMBL/GenBank/DDBJ databases">
        <authorList>
            <person name="Varghese N."/>
            <person name="Submissions S."/>
        </authorList>
    </citation>
    <scope>NUCLEOTIDE SEQUENCE [LARGE SCALE GENOMIC DNA]</scope>
    <source>
        <strain evidence="4">CGMCC 1.10329</strain>
    </source>
</reference>
<dbReference type="InterPro" id="IPR036390">
    <property type="entry name" value="WH_DNA-bd_sf"/>
</dbReference>
<protein>
    <submittedName>
        <fullName evidence="3">Predicted transcriptional regulator, contains HTH domain</fullName>
    </submittedName>
</protein>
<dbReference type="Gene3D" id="1.10.10.10">
    <property type="entry name" value="Winged helix-like DNA-binding domain superfamily/Winged helix DNA-binding domain"/>
    <property type="match status" value="1"/>
</dbReference>
<dbReference type="AlphaFoldDB" id="A0A1I5UF04"/>
<gene>
    <name evidence="3" type="ORF">SAMN05216277_11280</name>
</gene>
<dbReference type="InterPro" id="IPR013561">
    <property type="entry name" value="FilR1_middle_dom"/>
</dbReference>
<dbReference type="RefSeq" id="WP_074879397.1">
    <property type="nucleotide sequence ID" value="NZ_FOXI01000012.1"/>
</dbReference>
<sequence length="260" mass="28441">MADDTARFLADSPDRLALLDRLRDAPAAPSTLVRDLDPARRSIQRNLAAFEDRGWIERCSDGYRLTAAGDCVARTHADYLERLARIDEYAPLLTHLGPVHAPPPDLLAGDLVTASEADPQAPIHAYTERLREMDGNRVRVCSPVLSRAFHEAHAALALRGVDTELLLSTTTAQRARELNPLEFAAVLRAGPLDLFVRDDPVPFGLTLDEDSLLLGAYDDGHLQACLHATDPDLLAWGERLFEALRADARRVTSPGALDSA</sequence>